<dbReference type="SUPFAM" id="SSF48264">
    <property type="entry name" value="Cytochrome P450"/>
    <property type="match status" value="1"/>
</dbReference>
<organism evidence="12">
    <name type="scientific">Paramyrothecium roridum</name>
    <name type="common">Myrothecium leaf spot fungus</name>
    <name type="synonym">Myrothecium roridum</name>
    <dbReference type="NCBI Taxonomy" id="1859971"/>
    <lineage>
        <taxon>Eukaryota</taxon>
        <taxon>Fungi</taxon>
        <taxon>Dikarya</taxon>
        <taxon>Ascomycota</taxon>
        <taxon>Pezizomycotina</taxon>
        <taxon>Sordariomycetes</taxon>
        <taxon>Hypocreomycetidae</taxon>
        <taxon>Hypocreales</taxon>
        <taxon>Stachybotryaceae</taxon>
        <taxon>Paramyrothecium</taxon>
    </lineage>
</organism>
<keyword evidence="11" id="KW-1133">Transmembrane helix</keyword>
<sequence length="533" mass="59967">MAVLNFETVSNAIPLGAVAGGIAGLYFLYLAWNCFYNIYLHPLSHIPGDKLAVMGPYLEFYHEVIRGGQYLWEVEKMHERYGPIVRVNAREVHVKDSSFYHTIYTAGSRKTNKDPSAVGAFDVPSSTAATIDHDTHRARRGYLNPYFSKRSLASLEPTINERIGKLAERMNGHMNGKEILTLDGIFSALTADIICSRFYGKNFDYLSVPDYHFVVRDGFQGLTKLYHLARFLPTMVNGLKVLPEWFVRMFLPPLADLMVMRQEIHTNGAEMFTNSHTADSKASALVGALADTNIPVHERTISRLLDEGTVFLFAGTETTSRTMAITMFYLLSNPDCLRKMREELDTLPASEGFAHSLQTLEALPYLSGVVNEGLRLAFGPITRSARVPMNVDLQYQDYTIPAGTPLSMSTYFVHTDEELYPDPMAFKPERWIKAAEDGVPLKKFLTNFSQGSRQCIGINMSFAEMYLTLSRVAREFDFELYDTTMADLDLTYARIVGYPKAIPGKTEGTGEIRVKVLNRHSPNFEKQELISTA</sequence>
<dbReference type="InterPro" id="IPR017972">
    <property type="entry name" value="Cyt_P450_CS"/>
</dbReference>
<dbReference type="InterPro" id="IPR050121">
    <property type="entry name" value="Cytochrome_P450_monoxygenase"/>
</dbReference>
<dbReference type="CDD" id="cd11062">
    <property type="entry name" value="CYP58-like"/>
    <property type="match status" value="1"/>
</dbReference>
<keyword evidence="11" id="KW-0812">Transmembrane</keyword>
<evidence type="ECO:0000256" key="4">
    <source>
        <dbReference type="ARBA" id="ARBA00022617"/>
    </source>
</evidence>
<dbReference type="GO" id="GO:0016705">
    <property type="term" value="F:oxidoreductase activity, acting on paired donors, with incorporation or reduction of molecular oxygen"/>
    <property type="evidence" value="ECO:0007669"/>
    <property type="project" value="InterPro"/>
</dbReference>
<reference evidence="12" key="1">
    <citation type="journal article" date="1998" name="Mol. Gen. Genet.">
        <title>Characterization of the gene cluster for biosynthesis of macrocyclic trichothecenes in Myrothecium roridum.</title>
        <authorList>
            <person name="Trapp S.C."/>
            <person name="Hohn T.M."/>
            <person name="McCormick S."/>
            <person name="Jarvis B.B."/>
        </authorList>
    </citation>
    <scope>NUCLEOTIDE SEQUENCE</scope>
    <source>
        <strain evidence="12">ATCC 52485</strain>
    </source>
</reference>
<evidence type="ECO:0000256" key="1">
    <source>
        <dbReference type="ARBA" id="ARBA00001971"/>
    </source>
</evidence>
<dbReference type="PRINTS" id="PR00385">
    <property type="entry name" value="P450"/>
</dbReference>
<proteinExistence type="inferred from homology"/>
<gene>
    <name evidence="12" type="primary">TRI4</name>
</gene>
<comment type="pathway">
    <text evidence="2">Mycotoxin biosynthesis.</text>
</comment>
<evidence type="ECO:0000256" key="3">
    <source>
        <dbReference type="ARBA" id="ARBA00010617"/>
    </source>
</evidence>
<keyword evidence="6 10" id="KW-0560">Oxidoreductase</keyword>
<dbReference type="PANTHER" id="PTHR24305:SF157">
    <property type="entry name" value="N-ACETYLTRYPTOPHAN 6-HYDROXYLASE IVOC-RELATED"/>
    <property type="match status" value="1"/>
</dbReference>
<protein>
    <submittedName>
        <fullName evidence="12">Cytochrome P450</fullName>
    </submittedName>
</protein>
<dbReference type="Gene3D" id="1.10.630.10">
    <property type="entry name" value="Cytochrome P450"/>
    <property type="match status" value="1"/>
</dbReference>
<dbReference type="InterPro" id="IPR002401">
    <property type="entry name" value="Cyt_P450_E_grp-I"/>
</dbReference>
<dbReference type="InterPro" id="IPR001128">
    <property type="entry name" value="Cyt_P450"/>
</dbReference>
<evidence type="ECO:0000256" key="7">
    <source>
        <dbReference type="ARBA" id="ARBA00023004"/>
    </source>
</evidence>
<dbReference type="SMR" id="O13490"/>
<evidence type="ECO:0000256" key="2">
    <source>
        <dbReference type="ARBA" id="ARBA00004685"/>
    </source>
</evidence>
<comment type="cofactor">
    <cofactor evidence="1 9">
        <name>heme</name>
        <dbReference type="ChEBI" id="CHEBI:30413"/>
    </cofactor>
</comment>
<name>O13490_PARRD</name>
<dbReference type="GO" id="GO:0020037">
    <property type="term" value="F:heme binding"/>
    <property type="evidence" value="ECO:0007669"/>
    <property type="project" value="InterPro"/>
</dbReference>
<evidence type="ECO:0000256" key="6">
    <source>
        <dbReference type="ARBA" id="ARBA00023002"/>
    </source>
</evidence>
<evidence type="ECO:0000256" key="8">
    <source>
        <dbReference type="ARBA" id="ARBA00023033"/>
    </source>
</evidence>
<dbReference type="InterPro" id="IPR036396">
    <property type="entry name" value="Cyt_P450_sf"/>
</dbReference>
<dbReference type="Pfam" id="PF00067">
    <property type="entry name" value="p450"/>
    <property type="match status" value="1"/>
</dbReference>
<keyword evidence="4 9" id="KW-0349">Heme</keyword>
<evidence type="ECO:0000256" key="9">
    <source>
        <dbReference type="PIRSR" id="PIRSR602401-1"/>
    </source>
</evidence>
<comment type="similarity">
    <text evidence="3 10">Belongs to the cytochrome P450 family.</text>
</comment>
<evidence type="ECO:0000256" key="11">
    <source>
        <dbReference type="SAM" id="Phobius"/>
    </source>
</evidence>
<dbReference type="GO" id="GO:0004497">
    <property type="term" value="F:monooxygenase activity"/>
    <property type="evidence" value="ECO:0007669"/>
    <property type="project" value="UniProtKB-KW"/>
</dbReference>
<dbReference type="PROSITE" id="PS00086">
    <property type="entry name" value="CYTOCHROME_P450"/>
    <property type="match status" value="1"/>
</dbReference>
<keyword evidence="8 10" id="KW-0503">Monooxygenase</keyword>
<dbReference type="EMBL" id="AF009417">
    <property type="protein sequence ID" value="AAC49958.1"/>
    <property type="molecule type" value="Genomic_DNA"/>
</dbReference>
<dbReference type="PRINTS" id="PR00463">
    <property type="entry name" value="EP450I"/>
</dbReference>
<evidence type="ECO:0000256" key="10">
    <source>
        <dbReference type="RuleBase" id="RU000461"/>
    </source>
</evidence>
<evidence type="ECO:0000256" key="5">
    <source>
        <dbReference type="ARBA" id="ARBA00022723"/>
    </source>
</evidence>
<keyword evidence="11" id="KW-0472">Membrane</keyword>
<accession>O13490</accession>
<feature type="binding site" description="axial binding residue" evidence="9">
    <location>
        <position position="455"/>
    </location>
    <ligand>
        <name>heme</name>
        <dbReference type="ChEBI" id="CHEBI:30413"/>
    </ligand>
    <ligandPart>
        <name>Fe</name>
        <dbReference type="ChEBI" id="CHEBI:18248"/>
    </ligandPart>
</feature>
<feature type="transmembrane region" description="Helical" evidence="11">
    <location>
        <begin position="12"/>
        <end position="32"/>
    </location>
</feature>
<keyword evidence="7 9" id="KW-0408">Iron</keyword>
<dbReference type="PANTHER" id="PTHR24305">
    <property type="entry name" value="CYTOCHROME P450"/>
    <property type="match status" value="1"/>
</dbReference>
<dbReference type="AlphaFoldDB" id="O13490"/>
<keyword evidence="5 9" id="KW-0479">Metal-binding</keyword>
<evidence type="ECO:0000313" key="12">
    <source>
        <dbReference type="EMBL" id="AAC49958.1"/>
    </source>
</evidence>
<dbReference type="GO" id="GO:0005506">
    <property type="term" value="F:iron ion binding"/>
    <property type="evidence" value="ECO:0007669"/>
    <property type="project" value="InterPro"/>
</dbReference>